<dbReference type="InParanoid" id="A0A316YWD2"/>
<evidence type="ECO:0000256" key="11">
    <source>
        <dbReference type="PIRSR" id="PIRSR601019-1"/>
    </source>
</evidence>
<evidence type="ECO:0000256" key="7">
    <source>
        <dbReference type="ARBA" id="ARBA00022842"/>
    </source>
</evidence>
<dbReference type="FunCoup" id="A0A316YWD2">
    <property type="interactions" value="97"/>
</dbReference>
<dbReference type="RefSeq" id="XP_025379293.1">
    <property type="nucleotide sequence ID" value="XM_025525732.1"/>
</dbReference>
<evidence type="ECO:0000256" key="8">
    <source>
        <dbReference type="ARBA" id="ARBA00023134"/>
    </source>
</evidence>
<name>A0A316YWD2_9BASI</name>
<dbReference type="Gene3D" id="1.10.400.10">
    <property type="entry name" value="GI Alpha 1, domain 2-like"/>
    <property type="match status" value="1"/>
</dbReference>
<reference evidence="14 15" key="1">
    <citation type="journal article" date="2018" name="Mol. Biol. Evol.">
        <title>Broad Genomic Sampling Reveals a Smut Pathogenic Ancestry of the Fungal Clade Ustilaginomycotina.</title>
        <authorList>
            <person name="Kijpornyongpan T."/>
            <person name="Mondo S.J."/>
            <person name="Barry K."/>
            <person name="Sandor L."/>
            <person name="Lee J."/>
            <person name="Lipzen A."/>
            <person name="Pangilinan J."/>
            <person name="LaButti K."/>
            <person name="Hainaut M."/>
            <person name="Henrissat B."/>
            <person name="Grigoriev I.V."/>
            <person name="Spatafora J.W."/>
            <person name="Aime M.C."/>
        </authorList>
    </citation>
    <scope>NUCLEOTIDE SEQUENCE [LARGE SCALE GENOMIC DNA]</scope>
    <source>
        <strain evidence="14 15">MCA 4198</strain>
    </source>
</reference>
<dbReference type="AlphaFoldDB" id="A0A316YWD2"/>
<dbReference type="GO" id="GO:0046872">
    <property type="term" value="F:metal ion binding"/>
    <property type="evidence" value="ECO:0007669"/>
    <property type="project" value="UniProtKB-KW"/>
</dbReference>
<dbReference type="Pfam" id="PF00503">
    <property type="entry name" value="G-alpha"/>
    <property type="match status" value="1"/>
</dbReference>
<organism evidence="14 15">
    <name type="scientific">Acaromyces ingoldii</name>
    <dbReference type="NCBI Taxonomy" id="215250"/>
    <lineage>
        <taxon>Eukaryota</taxon>
        <taxon>Fungi</taxon>
        <taxon>Dikarya</taxon>
        <taxon>Basidiomycota</taxon>
        <taxon>Ustilaginomycotina</taxon>
        <taxon>Exobasidiomycetes</taxon>
        <taxon>Exobasidiales</taxon>
        <taxon>Cryptobasidiaceae</taxon>
        <taxon>Acaromyces</taxon>
    </lineage>
</organism>
<dbReference type="GO" id="GO:0007186">
    <property type="term" value="P:G protein-coupled receptor signaling pathway"/>
    <property type="evidence" value="ECO:0007669"/>
    <property type="project" value="InterPro"/>
</dbReference>
<dbReference type="GO" id="GO:0005834">
    <property type="term" value="C:heterotrimeric G-protein complex"/>
    <property type="evidence" value="ECO:0007669"/>
    <property type="project" value="InterPro"/>
</dbReference>
<dbReference type="GO" id="GO:0031683">
    <property type="term" value="F:G-protein beta/gamma-subunit complex binding"/>
    <property type="evidence" value="ECO:0007669"/>
    <property type="project" value="InterPro"/>
</dbReference>
<dbReference type="FunFam" id="1.10.400.10:FF:000009">
    <property type="entry name" value="Guanine nucleotide-binding protein G(O) subunit alpha"/>
    <property type="match status" value="1"/>
</dbReference>
<evidence type="ECO:0000256" key="10">
    <source>
        <dbReference type="ARBA" id="ARBA00074402"/>
    </source>
</evidence>
<keyword evidence="15" id="KW-1185">Reference proteome</keyword>
<dbReference type="GO" id="GO:0003924">
    <property type="term" value="F:GTPase activity"/>
    <property type="evidence" value="ECO:0007669"/>
    <property type="project" value="InterPro"/>
</dbReference>
<dbReference type="FunFam" id="3.40.50.300:FF:000563">
    <property type="entry name" value="Guanine nucleotide-binding protein alpha subunit"/>
    <property type="match status" value="1"/>
</dbReference>
<dbReference type="InterPro" id="IPR027417">
    <property type="entry name" value="P-loop_NTPase"/>
</dbReference>
<keyword evidence="5 11" id="KW-0547">Nucleotide-binding</keyword>
<keyword evidence="6" id="KW-0378">Hydrolase</keyword>
<comment type="subunit">
    <text evidence="3">G proteins are composed of 3 units; alpha, beta and gamma. The alpha chain contains the guanine nucleotide binding site.</text>
</comment>
<dbReference type="InterPro" id="IPR001019">
    <property type="entry name" value="Gprotein_alpha_su"/>
</dbReference>
<dbReference type="PRINTS" id="PR00318">
    <property type="entry name" value="GPROTEINA"/>
</dbReference>
<evidence type="ECO:0000313" key="15">
    <source>
        <dbReference type="Proteomes" id="UP000245768"/>
    </source>
</evidence>
<proteinExistence type="predicted"/>
<dbReference type="GO" id="GO:0005525">
    <property type="term" value="F:GTP binding"/>
    <property type="evidence" value="ECO:0007669"/>
    <property type="project" value="UniProtKB-KW"/>
</dbReference>
<dbReference type="CDD" id="cd00066">
    <property type="entry name" value="G-alpha"/>
    <property type="match status" value="1"/>
</dbReference>
<evidence type="ECO:0000256" key="5">
    <source>
        <dbReference type="ARBA" id="ARBA00022741"/>
    </source>
</evidence>
<feature type="binding site" evidence="11">
    <location>
        <begin position="46"/>
        <end position="51"/>
    </location>
    <ligand>
        <name>GTP</name>
        <dbReference type="ChEBI" id="CHEBI:37565"/>
    </ligand>
</feature>
<dbReference type="PRINTS" id="PR01241">
    <property type="entry name" value="GPROTEINAFNG"/>
</dbReference>
<dbReference type="STRING" id="215250.A0A316YWD2"/>
<dbReference type="SUPFAM" id="SSF47895">
    <property type="entry name" value="Transducin (alpha subunit), insertion domain"/>
    <property type="match status" value="1"/>
</dbReference>
<dbReference type="PROSITE" id="PS51882">
    <property type="entry name" value="G_ALPHA"/>
    <property type="match status" value="1"/>
</dbReference>
<dbReference type="SMART" id="SM00275">
    <property type="entry name" value="G_alpha"/>
    <property type="match status" value="1"/>
</dbReference>
<feature type="binding site" evidence="11">
    <location>
        <position position="329"/>
    </location>
    <ligand>
        <name>GTP</name>
        <dbReference type="ChEBI" id="CHEBI:37565"/>
    </ligand>
</feature>
<evidence type="ECO:0000256" key="13">
    <source>
        <dbReference type="SAM" id="MobiDB-lite"/>
    </source>
</evidence>
<gene>
    <name evidence="14" type="ORF">FA10DRAFT_82741</name>
</gene>
<keyword evidence="8 11" id="KW-0342">GTP-binding</keyword>
<keyword evidence="9" id="KW-0807">Transducer</keyword>
<dbReference type="PANTHER" id="PTHR10218:SF242">
    <property type="entry name" value="GUANINE NUCLEOTIDE-BINDING PROTEIN ALPHA-1 SUBUNIT"/>
    <property type="match status" value="1"/>
</dbReference>
<dbReference type="GeneID" id="37047648"/>
<dbReference type="Proteomes" id="UP000245768">
    <property type="component" value="Unassembled WGS sequence"/>
</dbReference>
<dbReference type="GO" id="GO:0000750">
    <property type="term" value="P:pheromone-dependent signal transduction involved in conjugation with cellular fusion"/>
    <property type="evidence" value="ECO:0007669"/>
    <property type="project" value="TreeGrafter"/>
</dbReference>
<feature type="binding site" evidence="12">
    <location>
        <position position="184"/>
    </location>
    <ligand>
        <name>Mg(2+)</name>
        <dbReference type="ChEBI" id="CHEBI:18420"/>
    </ligand>
</feature>
<dbReference type="Gene3D" id="3.40.50.300">
    <property type="entry name" value="P-loop containing nucleotide triphosphate hydrolases"/>
    <property type="match status" value="1"/>
</dbReference>
<comment type="cofactor">
    <cofactor evidence="1">
        <name>Mg(2+)</name>
        <dbReference type="ChEBI" id="CHEBI:18420"/>
    </cofactor>
</comment>
<feature type="region of interest" description="Disordered" evidence="13">
    <location>
        <begin position="1"/>
        <end position="20"/>
    </location>
</feature>
<keyword evidence="7 12" id="KW-0460">Magnesium</keyword>
<feature type="compositionally biased region" description="Basic and acidic residues" evidence="13">
    <location>
        <begin position="8"/>
        <end position="20"/>
    </location>
</feature>
<accession>A0A316YWD2</accession>
<dbReference type="PANTHER" id="PTHR10218">
    <property type="entry name" value="GTP-BINDING PROTEIN ALPHA SUBUNIT"/>
    <property type="match status" value="1"/>
</dbReference>
<dbReference type="InterPro" id="IPR002975">
    <property type="entry name" value="Fungi_Gprotein_alpha"/>
</dbReference>
<feature type="binding site" evidence="11">
    <location>
        <begin position="203"/>
        <end position="207"/>
    </location>
    <ligand>
        <name>GTP</name>
        <dbReference type="ChEBI" id="CHEBI:37565"/>
    </ligand>
</feature>
<protein>
    <recommendedName>
        <fullName evidence="10">Guanine nucleotide-binding protein alpha-2 subunit</fullName>
    </recommendedName>
</protein>
<evidence type="ECO:0000256" key="3">
    <source>
        <dbReference type="ARBA" id="ARBA00011356"/>
    </source>
</evidence>
<evidence type="ECO:0000256" key="12">
    <source>
        <dbReference type="PIRSR" id="PIRSR601019-2"/>
    </source>
</evidence>
<evidence type="ECO:0000313" key="14">
    <source>
        <dbReference type="EMBL" id="PWN92095.1"/>
    </source>
</evidence>
<evidence type="ECO:0000256" key="6">
    <source>
        <dbReference type="ARBA" id="ARBA00022801"/>
    </source>
</evidence>
<dbReference type="InterPro" id="IPR011025">
    <property type="entry name" value="GproteinA_insert"/>
</dbReference>
<evidence type="ECO:0000256" key="4">
    <source>
        <dbReference type="ARBA" id="ARBA00022723"/>
    </source>
</evidence>
<dbReference type="OrthoDB" id="5817230at2759"/>
<dbReference type="EMBL" id="KZ819635">
    <property type="protein sequence ID" value="PWN92095.1"/>
    <property type="molecule type" value="Genomic_DNA"/>
</dbReference>
<dbReference type="SUPFAM" id="SSF52540">
    <property type="entry name" value="P-loop containing nucleoside triphosphate hydrolases"/>
    <property type="match status" value="1"/>
</dbReference>
<dbReference type="GO" id="GO:0005737">
    <property type="term" value="C:cytoplasm"/>
    <property type="evidence" value="ECO:0007669"/>
    <property type="project" value="TreeGrafter"/>
</dbReference>
<feature type="binding site" evidence="11">
    <location>
        <begin position="272"/>
        <end position="275"/>
    </location>
    <ligand>
        <name>GTP</name>
        <dbReference type="ChEBI" id="CHEBI:37565"/>
    </ligand>
</feature>
<sequence>MGLCMSTESHDDSPEAKRSKALDRELKIEEKRMNREIKLLLLGAGESGKSTILKSMRLIHQIPFTPAEREHFRRMVFLNLVQGMKLILDTMEEWGAELEHDEYNKFLILFVKYPDIAEEEPFPTSYYEPLRLLWNDAGVQAVFRRGNEAAVPENMTYFFADLDRFFEPKYKPTDSDILRCRNKTTGIIETTFPIDDRTYRIFDVGGQRSERKKWIHCFENVTAVLFTVALSGYDSCIVEDQDANQMQEAIWLFDSICNAKWFVRTSMILFLNKVDIFRTKIMYSSIKRYFPDYEGDDQDFSAARNFFRARFCKMNRSTTKEIYPSFTNATDTSLLKIVMASVTDIILTNSLRDNLF</sequence>
<dbReference type="GO" id="GO:0001664">
    <property type="term" value="F:G protein-coupled receptor binding"/>
    <property type="evidence" value="ECO:0007669"/>
    <property type="project" value="InterPro"/>
</dbReference>
<evidence type="ECO:0000256" key="2">
    <source>
        <dbReference type="ARBA" id="ARBA00003069"/>
    </source>
</evidence>
<keyword evidence="4 12" id="KW-0479">Metal-binding</keyword>
<evidence type="ECO:0000256" key="1">
    <source>
        <dbReference type="ARBA" id="ARBA00001946"/>
    </source>
</evidence>
<evidence type="ECO:0000256" key="9">
    <source>
        <dbReference type="ARBA" id="ARBA00023224"/>
    </source>
</evidence>
<feature type="binding site" evidence="12">
    <location>
        <position position="50"/>
    </location>
    <ligand>
        <name>Mg(2+)</name>
        <dbReference type="ChEBI" id="CHEBI:18420"/>
    </ligand>
</feature>
<comment type="function">
    <text evidence="2">Guanine nucleotide-binding proteins (G proteins) are involved as modulators or transducers in various transmembrane signaling systems.</text>
</comment>
<feature type="binding site" evidence="11">
    <location>
        <begin position="178"/>
        <end position="184"/>
    </location>
    <ligand>
        <name>GTP</name>
        <dbReference type="ChEBI" id="CHEBI:37565"/>
    </ligand>
</feature>